<keyword evidence="5" id="KW-1185">Reference proteome</keyword>
<feature type="transmembrane region" description="Helical" evidence="3">
    <location>
        <begin position="998"/>
        <end position="1021"/>
    </location>
</feature>
<dbReference type="GO" id="GO:0042910">
    <property type="term" value="F:xenobiotic transmembrane transporter activity"/>
    <property type="evidence" value="ECO:0007669"/>
    <property type="project" value="TreeGrafter"/>
</dbReference>
<dbReference type="PANTHER" id="PTHR32063">
    <property type="match status" value="1"/>
</dbReference>
<feature type="transmembrane region" description="Helical" evidence="3">
    <location>
        <begin position="920"/>
        <end position="941"/>
    </location>
</feature>
<keyword evidence="3" id="KW-0472">Membrane</keyword>
<name>A0A939G6G7_9BACT</name>
<dbReference type="Pfam" id="PF00873">
    <property type="entry name" value="ACR_tran"/>
    <property type="match status" value="1"/>
</dbReference>
<keyword evidence="3" id="KW-0812">Transmembrane</keyword>
<comment type="similarity">
    <text evidence="1">Belongs to the outer membrane factor (OMF) (TC 1.B.17) family.</text>
</comment>
<dbReference type="InterPro" id="IPR027463">
    <property type="entry name" value="AcrB_DN_DC_subdom"/>
</dbReference>
<dbReference type="Gene3D" id="1.20.1640.10">
    <property type="entry name" value="Multidrug efflux transporter AcrB transmembrane domain"/>
    <property type="match status" value="2"/>
</dbReference>
<feature type="transmembrane region" description="Helical" evidence="3">
    <location>
        <begin position="894"/>
        <end position="914"/>
    </location>
</feature>
<feature type="transmembrane region" description="Helical" evidence="3">
    <location>
        <begin position="361"/>
        <end position="381"/>
    </location>
</feature>
<evidence type="ECO:0000256" key="3">
    <source>
        <dbReference type="SAM" id="Phobius"/>
    </source>
</evidence>
<dbReference type="GO" id="GO:0005886">
    <property type="term" value="C:plasma membrane"/>
    <property type="evidence" value="ECO:0007669"/>
    <property type="project" value="TreeGrafter"/>
</dbReference>
<feature type="coiled-coil region" evidence="2">
    <location>
        <begin position="1382"/>
        <end position="1422"/>
    </location>
</feature>
<dbReference type="RefSeq" id="WP_207335468.1">
    <property type="nucleotide sequence ID" value="NZ_JAFMYU010000007.1"/>
</dbReference>
<dbReference type="PRINTS" id="PR00702">
    <property type="entry name" value="ACRIFLAVINRP"/>
</dbReference>
<dbReference type="Gene3D" id="3.30.2090.10">
    <property type="entry name" value="Multidrug efflux transporter AcrB TolC docking domain, DN and DC subdomains"/>
    <property type="match status" value="2"/>
</dbReference>
<dbReference type="SUPFAM" id="SSF56954">
    <property type="entry name" value="Outer membrane efflux proteins (OEP)"/>
    <property type="match status" value="1"/>
</dbReference>
<dbReference type="SUPFAM" id="SSF82714">
    <property type="entry name" value="Multidrug efflux transporter AcrB TolC docking domain, DN and DC subdomains"/>
    <property type="match status" value="2"/>
</dbReference>
<feature type="transmembrane region" description="Helical" evidence="3">
    <location>
        <begin position="387"/>
        <end position="411"/>
    </location>
</feature>
<dbReference type="Gene3D" id="3.30.70.1430">
    <property type="entry name" value="Multidrug efflux transporter AcrB pore domain"/>
    <property type="match status" value="2"/>
</dbReference>
<feature type="transmembrane region" description="Helical" evidence="3">
    <location>
        <begin position="970"/>
        <end position="992"/>
    </location>
</feature>
<evidence type="ECO:0000313" key="4">
    <source>
        <dbReference type="EMBL" id="MBO0931499.1"/>
    </source>
</evidence>
<sequence length="1488" mass="161671">MNLTRLAIYRPILIIVLFTVLGVLGLFSYRQLSYELLPNLNTPFVTIATTYPGAAPAEVEQSVTKPLEDVVSTVEKIKRVTSFSSDSYSMVTLEFRMTANADQAAQEVQRKVNEIVGTLPTGVKTPMVLKYDIGQLPVIRAGVTAAGLSGRQFRELLTRQVRPRLAQLPGVGQVAIIGGDEREIRLSLRPDALRLYNLTALQVAQTIKSANLDVPAGSVQNGQNEVSLRVMGRYVSLDALRNQVITRTGSGSEVRLRQVADVQEATRDAQTIGRLNGVASVGLNIQKQTDANAVEVARLVRAELTALETEFSAEKFKATIASDSSEFTLDAADAVNHDLLLAVCLVAVVTLVFLHSLRNALIVMVAIPASLVSTFIAMYAFGFSLNLMTLLAMSLVIGILVDDSIVVLENIYKHLEAGKEPKRAAEDGRTEIGFTALSITLVDVVVFLPISVVPGLVGNLLREFSLVMVVSTLLSLLVSFTVTPMLASRFSKLEHLSTGTLMGRFGLWFERGFERLTNGYETALRWALAHRKTVFLTSTTLFVGSLYLVVGGYVGSEFVAATDRGQLSVVVELPQGTRLQTTDAVAKRLEAQLRARPDVQRVFTSVGATSEGGGTGESLPNTVEFSVTLVNKEQRTQTSAAVGRAIKQQLLRESRTTGVRKVRVGTIGLFGTVDDSPIVVVMTSTNRDTLLSVARRMLTLVKNVPGTDNVRLSTSEPKLETRVALDHDKLSQFGLTTDNVGYGLRVAFNGDDESKFRIGDSDYRINIRFDSVSRAQSDRLDRLPFVNDRGQAVQLQQIGRVETAQSPAKLERRARNNAIVLYSQLNNRPSGDVGADIQAAVAKAGLDKQVRISYEGDLELANDGFDALGLALGAAILFVYLIMVALYNSWAYPLVVLFSIPVAIVGALAALWLTGNALSIFSMLGIIMLIGLVTKNAILLVDRANQNRDNGTGSVTEALIESGRSRLRPILMTTLAMVIGMLPIALASGAGAEWKTGLAWVLIGGLSSSLFLTLLLVPAVYYDVARLVAWFARKTGPTIGKTVVAGAVLMGLCSSGFAIPTSDTLRLSLDDAIRLGLAQNASVKVAQLEELRAQQRVREARGFRLPEVSAGLSYNRFLQVPKFLFPSFVADPDVGVRVDEGRFQVIDAGLRNAWNLTGQVSVPIINGGVRNGIRQAEAGVRVAEAQTAQARQTLVAEIRKAYYQVLIAEEARDIARQAIRRAEVSLAETRQLARLGMATDADTLQAFVQTENHRPDVEKAASGLRTAQTLLTYLIGAEYNTPVHLTDRLTPNLNSVPDLSTAYAEALARRPDLGTLAAQVAASRLQIEAAVQATRPTLAFSGQYTLSPQANDFNFSRYFWPQQSFVGLTLSVPIYAGGRHDARIQQARIAQQQAEAQQAQVRRQVATEVQSALAQVQDARRRIDSQVRTVGAAERSYALINSRYQKGLAKRTDLAEADFALRQAQTNRVQAVYDYLVAVSELERVTGQ</sequence>
<reference evidence="4 5" key="1">
    <citation type="submission" date="2021-03" db="EMBL/GenBank/DDBJ databases">
        <title>Fibrella sp. HMF5036 genome sequencing and assembly.</title>
        <authorList>
            <person name="Kang H."/>
            <person name="Kim H."/>
            <person name="Bae S."/>
            <person name="Joh K."/>
        </authorList>
    </citation>
    <scope>NUCLEOTIDE SEQUENCE [LARGE SCALE GENOMIC DNA]</scope>
    <source>
        <strain evidence="4 5">HMF5036</strain>
    </source>
</reference>
<feature type="transmembrane region" description="Helical" evidence="3">
    <location>
        <begin position="534"/>
        <end position="554"/>
    </location>
</feature>
<dbReference type="SUPFAM" id="SSF82693">
    <property type="entry name" value="Multidrug efflux transporter AcrB pore domain, PN1, PN2, PC1 and PC2 subdomains"/>
    <property type="match status" value="3"/>
</dbReference>
<comment type="caution">
    <text evidence="4">The sequence shown here is derived from an EMBL/GenBank/DDBJ whole genome shotgun (WGS) entry which is preliminary data.</text>
</comment>
<dbReference type="PANTHER" id="PTHR32063:SF0">
    <property type="entry name" value="SWARMING MOTILITY PROTEIN SWRC"/>
    <property type="match status" value="1"/>
</dbReference>
<dbReference type="Pfam" id="PF02321">
    <property type="entry name" value="OEP"/>
    <property type="match status" value="2"/>
</dbReference>
<feature type="transmembrane region" description="Helical" evidence="3">
    <location>
        <begin position="432"/>
        <end position="452"/>
    </location>
</feature>
<accession>A0A939G6G7</accession>
<feature type="transmembrane region" description="Helical" evidence="3">
    <location>
        <begin position="12"/>
        <end position="29"/>
    </location>
</feature>
<dbReference type="InterPro" id="IPR003423">
    <property type="entry name" value="OMP_efflux"/>
</dbReference>
<feature type="transmembrane region" description="Helical" evidence="3">
    <location>
        <begin position="1042"/>
        <end position="1059"/>
    </location>
</feature>
<dbReference type="EMBL" id="JAFMYU010000007">
    <property type="protein sequence ID" value="MBO0931499.1"/>
    <property type="molecule type" value="Genomic_DNA"/>
</dbReference>
<dbReference type="InterPro" id="IPR001036">
    <property type="entry name" value="Acrflvin-R"/>
</dbReference>
<proteinExistence type="inferred from homology"/>
<evidence type="ECO:0000313" key="5">
    <source>
        <dbReference type="Proteomes" id="UP000664795"/>
    </source>
</evidence>
<evidence type="ECO:0000256" key="2">
    <source>
        <dbReference type="SAM" id="Coils"/>
    </source>
</evidence>
<dbReference type="GO" id="GO:0015562">
    <property type="term" value="F:efflux transmembrane transporter activity"/>
    <property type="evidence" value="ECO:0007669"/>
    <property type="project" value="InterPro"/>
</dbReference>
<dbReference type="Gene3D" id="3.30.70.1320">
    <property type="entry name" value="Multidrug efflux transporter AcrB pore domain like"/>
    <property type="match status" value="1"/>
</dbReference>
<dbReference type="Gene3D" id="1.20.1600.10">
    <property type="entry name" value="Outer membrane efflux proteins (OEP)"/>
    <property type="match status" value="1"/>
</dbReference>
<keyword evidence="3" id="KW-1133">Transmembrane helix</keyword>
<dbReference type="Gene3D" id="3.30.70.1440">
    <property type="entry name" value="Multidrug efflux transporter AcrB pore domain"/>
    <property type="match status" value="1"/>
</dbReference>
<evidence type="ECO:0000256" key="1">
    <source>
        <dbReference type="ARBA" id="ARBA00007613"/>
    </source>
</evidence>
<feature type="transmembrane region" description="Helical" evidence="3">
    <location>
        <begin position="334"/>
        <end position="354"/>
    </location>
</feature>
<protein>
    <submittedName>
        <fullName evidence="4">Efflux RND transporter permease subunit</fullName>
    </submittedName>
</protein>
<organism evidence="4 5">
    <name type="scientific">Fibrella aquatilis</name>
    <dbReference type="NCBI Taxonomy" id="2817059"/>
    <lineage>
        <taxon>Bacteria</taxon>
        <taxon>Pseudomonadati</taxon>
        <taxon>Bacteroidota</taxon>
        <taxon>Cytophagia</taxon>
        <taxon>Cytophagales</taxon>
        <taxon>Spirosomataceae</taxon>
        <taxon>Fibrella</taxon>
    </lineage>
</organism>
<keyword evidence="2" id="KW-0175">Coiled coil</keyword>
<dbReference type="SUPFAM" id="SSF82866">
    <property type="entry name" value="Multidrug efflux transporter AcrB transmembrane domain"/>
    <property type="match status" value="2"/>
</dbReference>
<feature type="transmembrane region" description="Helical" evidence="3">
    <location>
        <begin position="867"/>
        <end position="887"/>
    </location>
</feature>
<feature type="transmembrane region" description="Helical" evidence="3">
    <location>
        <begin position="464"/>
        <end position="487"/>
    </location>
</feature>
<gene>
    <name evidence="4" type="ORF">J2I48_10865</name>
</gene>
<dbReference type="Proteomes" id="UP000664795">
    <property type="component" value="Unassembled WGS sequence"/>
</dbReference>